<dbReference type="GO" id="GO:0003830">
    <property type="term" value="F:beta-1,4-mannosylglycoprotein 4-beta-N-acetylglucosaminyltransferase activity"/>
    <property type="evidence" value="ECO:0007669"/>
    <property type="project" value="InterPro"/>
</dbReference>
<dbReference type="AlphaFoldDB" id="A0A2A9M7V3"/>
<dbReference type="GeneID" id="40307305"/>
<dbReference type="GO" id="GO:0016020">
    <property type="term" value="C:membrane"/>
    <property type="evidence" value="ECO:0007669"/>
    <property type="project" value="InterPro"/>
</dbReference>
<name>A0A2A9M7V3_BESBE</name>
<evidence type="ECO:0000313" key="2">
    <source>
        <dbReference type="EMBL" id="PFH31753.1"/>
    </source>
</evidence>
<dbReference type="RefSeq" id="XP_029215762.1">
    <property type="nucleotide sequence ID" value="XM_029360947.1"/>
</dbReference>
<dbReference type="InterPro" id="IPR006813">
    <property type="entry name" value="Glyco_trans_17"/>
</dbReference>
<evidence type="ECO:0000313" key="3">
    <source>
        <dbReference type="Proteomes" id="UP000224006"/>
    </source>
</evidence>
<feature type="region of interest" description="Disordered" evidence="1">
    <location>
        <begin position="379"/>
        <end position="398"/>
    </location>
</feature>
<dbReference type="GO" id="GO:0006044">
    <property type="term" value="P:N-acetylglucosamine metabolic process"/>
    <property type="evidence" value="ECO:0007669"/>
    <property type="project" value="TreeGrafter"/>
</dbReference>
<protein>
    <recommendedName>
        <fullName evidence="4">Glycosyltransferase family 17 protein</fullName>
    </recommendedName>
</protein>
<dbReference type="Pfam" id="PF04724">
    <property type="entry name" value="Glyco_transf_17"/>
    <property type="match status" value="1"/>
</dbReference>
<sequence length="836" mass="92736">MKLRQHGDGGPRAGCGCVSHDDESAEGFQRSSQDQLEMARRRRSSGAGDSGNPPISASGLYAPVGDAGGPSDGKHAQRKGQTADPVAACSRGLVRCLGGLCSPPRPLTVFLCLLPLAALSSVLLLLVCRSARKGVNVFDLKSAFFGNSYGCFIRDAQDAESARAENFSLSLFPFLSELADRLVPSDDLDPLLQPRADRQSRALSLRQLPAAAGDAASARGAMTGAFEGAGGNRLFCFDAALDPVGAQQGQAAVTTAKRANAAGASEQDVGRAQNAGGVAAAAVAVANGPCLPSFEAAIRLYDWRLKNSWAARRWRYHAPEYVRKAFTLFLPIDRRLHELYRREMAAILAIVGPYVEIEPPVPIAADCYPPEAYTVVPRRASAEGGGGPKRASNADGAQEKPAAAAFHAPFTGEAASFNASSRHAEDEKLHTSQVTLDAYCEEARRVHRGAFTGKGREKAVKIVDTVILGYDLDLLEVRLYELEHTVDYFVILESRHHTTGLFEKPLLFKQNRHRFARFLHKVIYFEIPPAISQSYADFCAKRFLQDYDNCWRFEFSSRDILLWMLARLNEGIDAAGNTHLSAPLFGTDDLIMTGDPDEIIRGDRLRHLKFCEPVEQPTLGWAMVHYPGRIDAMAQKEFGAQTGLATDVPYAIGPLMDTFRYQAIQYLVRVPDPRVLGHVFRRHALSQLQPPLYLYGGWHMSDLSYLPYLMSKIPVDDNKPGYEPWSVYRHLVNGELDLAQREVWEKFRDYRQVGASVVEASQVPEAYRDIGFGDVPWVMKCNPMRYPTWFRMLDKRYFMHPNKSFYRGAEPLFAQDVRQWLEIVNGIRDKYKPPVS</sequence>
<comment type="caution">
    <text evidence="2">The sequence shown here is derived from an EMBL/GenBank/DDBJ whole genome shotgun (WGS) entry which is preliminary data.</text>
</comment>
<evidence type="ECO:0000256" key="1">
    <source>
        <dbReference type="SAM" id="MobiDB-lite"/>
    </source>
</evidence>
<dbReference type="EMBL" id="NWUJ01000013">
    <property type="protein sequence ID" value="PFH31753.1"/>
    <property type="molecule type" value="Genomic_DNA"/>
</dbReference>
<reference evidence="2 3" key="1">
    <citation type="submission" date="2017-09" db="EMBL/GenBank/DDBJ databases">
        <title>Genome sequencing of Besnoitia besnoiti strain Bb-Ger1.</title>
        <authorList>
            <person name="Schares G."/>
            <person name="Venepally P."/>
            <person name="Lorenzi H.A."/>
        </authorList>
    </citation>
    <scope>NUCLEOTIDE SEQUENCE [LARGE SCALE GENOMIC DNA]</scope>
    <source>
        <strain evidence="2 3">Bb-Ger1</strain>
    </source>
</reference>
<evidence type="ECO:0008006" key="4">
    <source>
        <dbReference type="Google" id="ProtNLM"/>
    </source>
</evidence>
<dbReference type="KEGG" id="bbes:BESB_022450"/>
<dbReference type="STRING" id="94643.A0A2A9M7V3"/>
<feature type="region of interest" description="Disordered" evidence="1">
    <location>
        <begin position="1"/>
        <end position="79"/>
    </location>
</feature>
<dbReference type="PANTHER" id="PTHR12224:SF0">
    <property type="entry name" value="BETA-1,4-MANNOSYL-GLYCOPROTEIN 4-BETA-N-ACETYLGLUCOSAMINYLTRANSFERASE"/>
    <property type="match status" value="1"/>
</dbReference>
<accession>A0A2A9M7V3</accession>
<organism evidence="2 3">
    <name type="scientific">Besnoitia besnoiti</name>
    <name type="common">Apicomplexan protozoan</name>
    <dbReference type="NCBI Taxonomy" id="94643"/>
    <lineage>
        <taxon>Eukaryota</taxon>
        <taxon>Sar</taxon>
        <taxon>Alveolata</taxon>
        <taxon>Apicomplexa</taxon>
        <taxon>Conoidasida</taxon>
        <taxon>Coccidia</taxon>
        <taxon>Eucoccidiorida</taxon>
        <taxon>Eimeriorina</taxon>
        <taxon>Sarcocystidae</taxon>
        <taxon>Besnoitia</taxon>
    </lineage>
</organism>
<keyword evidence="3" id="KW-1185">Reference proteome</keyword>
<gene>
    <name evidence="2" type="ORF">BESB_022450</name>
</gene>
<dbReference type="PANTHER" id="PTHR12224">
    <property type="entry name" value="BETA-1,4-MANNOSYL-GLYCOPROTEIN BETA-1,4-N-ACETYLGLUCOSAMINYL-TRANSFERASE"/>
    <property type="match status" value="1"/>
</dbReference>
<proteinExistence type="predicted"/>
<dbReference type="OrthoDB" id="6474464at2759"/>
<dbReference type="VEuPathDB" id="ToxoDB:BESB_022450"/>
<dbReference type="Proteomes" id="UP000224006">
    <property type="component" value="Chromosome XII"/>
</dbReference>